<evidence type="ECO:0000313" key="1">
    <source>
        <dbReference type="EMBL" id="EAR09288.1"/>
    </source>
</evidence>
<comment type="caution">
    <text evidence="1">The sequence shown here is derived from an EMBL/GenBank/DDBJ whole genome shotgun (WGS) entry which is preliminary data.</text>
</comment>
<accession>A4BEV3</accession>
<gene>
    <name evidence="1" type="ORF">MED297_18408</name>
</gene>
<proteinExistence type="predicted"/>
<dbReference type="HOGENOM" id="CLU_048238_0_1_6"/>
<evidence type="ECO:0008006" key="3">
    <source>
        <dbReference type="Google" id="ProtNLM"/>
    </source>
</evidence>
<dbReference type="PANTHER" id="PTHR35564:SF3">
    <property type="entry name" value="TYPE VI SECRETION SYSTEM BASEPLATE SUBUNIT TSSG"/>
    <property type="match status" value="1"/>
</dbReference>
<dbReference type="PANTHER" id="PTHR35564">
    <property type="match status" value="1"/>
</dbReference>
<dbReference type="AlphaFoldDB" id="A4BEV3"/>
<dbReference type="EMBL" id="AAOE01000011">
    <property type="protein sequence ID" value="EAR09288.1"/>
    <property type="molecule type" value="Genomic_DNA"/>
</dbReference>
<evidence type="ECO:0000313" key="2">
    <source>
        <dbReference type="Proteomes" id="UP000005953"/>
    </source>
</evidence>
<reference evidence="1 2" key="1">
    <citation type="submission" date="2006-02" db="EMBL/GenBank/DDBJ databases">
        <authorList>
            <person name="Pinhassi J."/>
            <person name="Pedros-Alio C."/>
            <person name="Ferriera S."/>
            <person name="Johnson J."/>
            <person name="Kravitz S."/>
            <person name="Halpern A."/>
            <person name="Remington K."/>
            <person name="Beeson K."/>
            <person name="Tran B."/>
            <person name="Rogers Y.-H."/>
            <person name="Friedman R."/>
            <person name="Venter J.C."/>
        </authorList>
    </citation>
    <scope>NUCLEOTIDE SEQUENCE [LARGE SCALE GENOMIC DNA]</scope>
    <source>
        <strain evidence="1 2">MED297</strain>
    </source>
</reference>
<dbReference type="Proteomes" id="UP000005953">
    <property type="component" value="Unassembled WGS sequence"/>
</dbReference>
<sequence>MDMEPGVWQQSPVLTDILAQGHQYQLHQLLFLLEQLTQHGETGVSQKVKIRPDTSLAFPASDVRRVDQRAGNELEVIVRFMGLYGVDSPLPQYFLDDVTEGGADGQRLQAFLDIFNQRLYELTHQAWKKQNLVTEAGEEGLYRRMVSGLTGQYWQKNAGAMAFGGSYLGTARDAVSLEDVLKEATSFDELSVDTERVTWIPIEDGLTLDGQKALGVDTCLGDAIPMIGKQLGVDIGPVSHDDAQDFRPGGEIGDRMAELLKTYLPEGVDFDVSIKLKPRAKVQWALGQHDSQLGVHTQLGGCSERALTMKLTSEQYNRAA</sequence>
<dbReference type="NCBIfam" id="TIGR03347">
    <property type="entry name" value="VI_chp_1"/>
    <property type="match status" value="1"/>
</dbReference>
<organism evidence="1 2">
    <name type="scientific">Reinekea blandensis MED297</name>
    <dbReference type="NCBI Taxonomy" id="314283"/>
    <lineage>
        <taxon>Bacteria</taxon>
        <taxon>Pseudomonadati</taxon>
        <taxon>Pseudomonadota</taxon>
        <taxon>Gammaproteobacteria</taxon>
        <taxon>Oceanospirillales</taxon>
        <taxon>Saccharospirillaceae</taxon>
        <taxon>Reinekea</taxon>
    </lineage>
</organism>
<dbReference type="Pfam" id="PF06996">
    <property type="entry name" value="T6SS_TssG"/>
    <property type="match status" value="1"/>
</dbReference>
<name>A4BEV3_9GAMM</name>
<dbReference type="InterPro" id="IPR010732">
    <property type="entry name" value="T6SS_TssG-like"/>
</dbReference>
<protein>
    <recommendedName>
        <fullName evidence="3">Type VI secretion system baseplate subunit TssG</fullName>
    </recommendedName>
</protein>
<dbReference type="STRING" id="314283.MED297_18408"/>
<keyword evidence="2" id="KW-1185">Reference proteome</keyword>